<dbReference type="PANTHER" id="PTHR48104:SF30">
    <property type="entry name" value="METACASPASE-1"/>
    <property type="match status" value="1"/>
</dbReference>
<name>A0ABD3QIA9_9STRA</name>
<comment type="caution">
    <text evidence="3">The sequence shown here is derived from an EMBL/GenBank/DDBJ whole genome shotgun (WGS) entry which is preliminary data.</text>
</comment>
<dbReference type="InterPro" id="IPR011600">
    <property type="entry name" value="Pept_C14_caspase"/>
</dbReference>
<evidence type="ECO:0000256" key="1">
    <source>
        <dbReference type="ARBA" id="ARBA00009005"/>
    </source>
</evidence>
<evidence type="ECO:0000259" key="2">
    <source>
        <dbReference type="Pfam" id="PF00656"/>
    </source>
</evidence>
<dbReference type="InterPro" id="IPR050452">
    <property type="entry name" value="Metacaspase"/>
</dbReference>
<dbReference type="Pfam" id="PF00656">
    <property type="entry name" value="Peptidase_C14"/>
    <property type="match status" value="2"/>
</dbReference>
<evidence type="ECO:0000313" key="4">
    <source>
        <dbReference type="Proteomes" id="UP001530400"/>
    </source>
</evidence>
<gene>
    <name evidence="3" type="ORF">ACHAWO_012326</name>
</gene>
<organism evidence="3 4">
    <name type="scientific">Cyclotella atomus</name>
    <dbReference type="NCBI Taxonomy" id="382360"/>
    <lineage>
        <taxon>Eukaryota</taxon>
        <taxon>Sar</taxon>
        <taxon>Stramenopiles</taxon>
        <taxon>Ochrophyta</taxon>
        <taxon>Bacillariophyta</taxon>
        <taxon>Coscinodiscophyceae</taxon>
        <taxon>Thalassiosirophycidae</taxon>
        <taxon>Stephanodiscales</taxon>
        <taxon>Stephanodiscaceae</taxon>
        <taxon>Cyclotella</taxon>
    </lineage>
</organism>
<dbReference type="PANTHER" id="PTHR48104">
    <property type="entry name" value="METACASPASE-4"/>
    <property type="match status" value="1"/>
</dbReference>
<evidence type="ECO:0000313" key="3">
    <source>
        <dbReference type="EMBL" id="KAL3800110.1"/>
    </source>
</evidence>
<feature type="domain" description="Peptidase C14 caspase" evidence="2">
    <location>
        <begin position="18"/>
        <end position="93"/>
    </location>
</feature>
<dbReference type="EMBL" id="JALLPJ020000168">
    <property type="protein sequence ID" value="KAL3800110.1"/>
    <property type="molecule type" value="Genomic_DNA"/>
</dbReference>
<keyword evidence="4" id="KW-1185">Reference proteome</keyword>
<dbReference type="Gene3D" id="3.40.50.12660">
    <property type="match status" value="2"/>
</dbReference>
<comment type="similarity">
    <text evidence="1">Belongs to the peptidase C14B family.</text>
</comment>
<accession>A0ABD3QIA9</accession>
<sequence>MSSFADQVAAQIPSYTRMISGCHDTQTSADANITAFELPNPAGRRGGACTAALLQVLYNKSGGESWVDVLRQMRENLAEGGYTQVPQLSSSKIIDVNEEMTIVDNPSGTKRAVLIGINYVGQNGELSGCHNDAENIKKYLIGELGFHEGDMRILMDDGAHQAPTYANIMAAFDWIVRVSQPECFVDTSYSSCHSNLNMYDETLIPVDFQRAGQIRDDDLLKHLVKPMSAGVTMTCLMDCCHSGTVLDLPYRFIADGDHVAMEENEGFNINDWMDMAQTVMAAAAAAHVAGEAADIVADCCTIL</sequence>
<dbReference type="Proteomes" id="UP001530400">
    <property type="component" value="Unassembled WGS sequence"/>
</dbReference>
<protein>
    <recommendedName>
        <fullName evidence="2">Peptidase C14 caspase domain-containing protein</fullName>
    </recommendedName>
</protein>
<dbReference type="AlphaFoldDB" id="A0ABD3QIA9"/>
<proteinExistence type="inferred from homology"/>
<feature type="domain" description="Peptidase C14 caspase" evidence="2">
    <location>
        <begin position="110"/>
        <end position="263"/>
    </location>
</feature>
<reference evidence="3 4" key="1">
    <citation type="submission" date="2024-10" db="EMBL/GenBank/DDBJ databases">
        <title>Updated reference genomes for cyclostephanoid diatoms.</title>
        <authorList>
            <person name="Roberts W.R."/>
            <person name="Alverson A.J."/>
        </authorList>
    </citation>
    <scope>NUCLEOTIDE SEQUENCE [LARGE SCALE GENOMIC DNA]</scope>
    <source>
        <strain evidence="3 4">AJA010-31</strain>
    </source>
</reference>